<comment type="caution">
    <text evidence="6">The sequence shown here is derived from an EMBL/GenBank/DDBJ whole genome shotgun (WGS) entry which is preliminary data.</text>
</comment>
<dbReference type="RefSeq" id="WP_208353889.1">
    <property type="nucleotide sequence ID" value="NZ_JAALHA020000006.1"/>
</dbReference>
<feature type="transmembrane region" description="Helical" evidence="5">
    <location>
        <begin position="195"/>
        <end position="219"/>
    </location>
</feature>
<dbReference type="PANTHER" id="PTHR11785:SF512">
    <property type="entry name" value="SOBREMESA, ISOFORM B"/>
    <property type="match status" value="1"/>
</dbReference>
<dbReference type="InterPro" id="IPR050598">
    <property type="entry name" value="AminoAcid_Transporter"/>
</dbReference>
<evidence type="ECO:0000256" key="5">
    <source>
        <dbReference type="SAM" id="Phobius"/>
    </source>
</evidence>
<sequence>MSLNNEPNFKSINLFTATCIVVANMIGTGVFTSLGFQVVDIKSGFVILFLWLVGGIFALCGALAYGELGAAMPRNGGEYYYLSRIYHPVIGFLSGWVSVTVGFAAPIAVAAMSLGQYFTAVFPLFSPTAIALLVVIAVSLIHTRNLQFGSSFQYMFTLLKVLLILVLVFCGFYLAEPQKLGFLPSTTDVSAIFSSPFAVSLVYVIYSYSGWNAAVYLANEVEKPEKNVPRALITGTLIVMGLYLLLNLMFLYTTPLEQLAGKLEVGYIAANYIFGANGAKIIGLLISVGLISSISSMVLAGSRVSQVIGEDIGLFKLLAKKNAQGIPNYAILFQLCLVIVLLITSSFESVITYLGFTLTFSSFLTVLGVFVFRFKYSDIPSTYRTWGYPVTPIIFLVISLWMLVFIFSAKPLESLAGFLTLGLGLIIYFFAKRIS</sequence>
<evidence type="ECO:0000256" key="2">
    <source>
        <dbReference type="ARBA" id="ARBA00022692"/>
    </source>
</evidence>
<dbReference type="Pfam" id="PF13520">
    <property type="entry name" value="AA_permease_2"/>
    <property type="match status" value="1"/>
</dbReference>
<evidence type="ECO:0000256" key="3">
    <source>
        <dbReference type="ARBA" id="ARBA00022989"/>
    </source>
</evidence>
<reference evidence="7" key="1">
    <citation type="journal article" date="2021" name="Science">
        <title>Hunting the eagle killer: A cyanobacterial neurotoxin causes vacuolar myelinopathy.</title>
        <authorList>
            <person name="Breinlinger S."/>
            <person name="Phillips T.J."/>
            <person name="Haram B.N."/>
            <person name="Mares J."/>
            <person name="Martinez Yerena J.A."/>
            <person name="Hrouzek P."/>
            <person name="Sobotka R."/>
            <person name="Henderson W.M."/>
            <person name="Schmieder P."/>
            <person name="Williams S.M."/>
            <person name="Lauderdale J.D."/>
            <person name="Wilde H.D."/>
            <person name="Gerrin W."/>
            <person name="Kust A."/>
            <person name="Washington J.W."/>
            <person name="Wagner C."/>
            <person name="Geier B."/>
            <person name="Liebeke M."/>
            <person name="Enke H."/>
            <person name="Niedermeyer T.H.J."/>
            <person name="Wilde S.B."/>
        </authorList>
    </citation>
    <scope>NUCLEOTIDE SEQUENCE [LARGE SCALE GENOMIC DNA]</scope>
    <source>
        <strain evidence="7">Thurmond2011</strain>
    </source>
</reference>
<comment type="subcellular location">
    <subcellularLocation>
        <location evidence="1">Membrane</location>
        <topology evidence="1">Multi-pass membrane protein</topology>
    </subcellularLocation>
</comment>
<feature type="transmembrane region" description="Helical" evidence="5">
    <location>
        <begin position="45"/>
        <end position="68"/>
    </location>
</feature>
<feature type="transmembrane region" description="Helical" evidence="5">
    <location>
        <begin position="386"/>
        <end position="408"/>
    </location>
</feature>
<keyword evidence="2 5" id="KW-0812">Transmembrane</keyword>
<accession>A0AAP5I711</accession>
<feature type="transmembrane region" description="Helical" evidence="5">
    <location>
        <begin position="12"/>
        <end position="39"/>
    </location>
</feature>
<evidence type="ECO:0000313" key="7">
    <source>
        <dbReference type="Proteomes" id="UP000667802"/>
    </source>
</evidence>
<dbReference type="InterPro" id="IPR002293">
    <property type="entry name" value="AA/rel_permease1"/>
</dbReference>
<feature type="transmembrane region" description="Helical" evidence="5">
    <location>
        <begin position="326"/>
        <end position="344"/>
    </location>
</feature>
<keyword evidence="4 5" id="KW-0472">Membrane</keyword>
<gene>
    <name evidence="6" type="ORF">G7B40_015825</name>
</gene>
<dbReference type="PIRSF" id="PIRSF006060">
    <property type="entry name" value="AA_transporter"/>
    <property type="match status" value="1"/>
</dbReference>
<feature type="transmembrane region" description="Helical" evidence="5">
    <location>
        <begin position="89"/>
        <end position="114"/>
    </location>
</feature>
<dbReference type="Gene3D" id="1.20.1740.10">
    <property type="entry name" value="Amino acid/polyamine transporter I"/>
    <property type="match status" value="1"/>
</dbReference>
<dbReference type="GO" id="GO:0015179">
    <property type="term" value="F:L-amino acid transmembrane transporter activity"/>
    <property type="evidence" value="ECO:0007669"/>
    <property type="project" value="TreeGrafter"/>
</dbReference>
<organism evidence="6 7">
    <name type="scientific">Aetokthonos hydrillicola Thurmond2011</name>
    <dbReference type="NCBI Taxonomy" id="2712845"/>
    <lineage>
        <taxon>Bacteria</taxon>
        <taxon>Bacillati</taxon>
        <taxon>Cyanobacteriota</taxon>
        <taxon>Cyanophyceae</taxon>
        <taxon>Nostocales</taxon>
        <taxon>Hapalosiphonaceae</taxon>
        <taxon>Aetokthonos</taxon>
    </lineage>
</organism>
<dbReference type="GO" id="GO:0016020">
    <property type="term" value="C:membrane"/>
    <property type="evidence" value="ECO:0007669"/>
    <property type="project" value="UniProtKB-SubCell"/>
</dbReference>
<evidence type="ECO:0000256" key="4">
    <source>
        <dbReference type="ARBA" id="ARBA00023136"/>
    </source>
</evidence>
<evidence type="ECO:0000256" key="1">
    <source>
        <dbReference type="ARBA" id="ARBA00004141"/>
    </source>
</evidence>
<evidence type="ECO:0000313" key="6">
    <source>
        <dbReference type="EMBL" id="MDR9896021.1"/>
    </source>
</evidence>
<dbReference type="PANTHER" id="PTHR11785">
    <property type="entry name" value="AMINO ACID TRANSPORTER"/>
    <property type="match status" value="1"/>
</dbReference>
<feature type="transmembrane region" description="Helical" evidence="5">
    <location>
        <begin position="231"/>
        <end position="252"/>
    </location>
</feature>
<feature type="transmembrane region" description="Helical" evidence="5">
    <location>
        <begin position="414"/>
        <end position="431"/>
    </location>
</feature>
<dbReference type="EMBL" id="JAALHA020000006">
    <property type="protein sequence ID" value="MDR9896021.1"/>
    <property type="molecule type" value="Genomic_DNA"/>
</dbReference>
<dbReference type="Proteomes" id="UP000667802">
    <property type="component" value="Unassembled WGS sequence"/>
</dbReference>
<keyword evidence="7" id="KW-1185">Reference proteome</keyword>
<proteinExistence type="predicted"/>
<feature type="transmembrane region" description="Helical" evidence="5">
    <location>
        <begin position="120"/>
        <end position="142"/>
    </location>
</feature>
<dbReference type="AlphaFoldDB" id="A0AAP5I711"/>
<feature type="transmembrane region" description="Helical" evidence="5">
    <location>
        <begin position="350"/>
        <end position="374"/>
    </location>
</feature>
<protein>
    <submittedName>
        <fullName evidence="6">Amino acid permease</fullName>
    </submittedName>
</protein>
<feature type="transmembrane region" description="Helical" evidence="5">
    <location>
        <begin position="154"/>
        <end position="175"/>
    </location>
</feature>
<keyword evidence="3 5" id="KW-1133">Transmembrane helix</keyword>
<name>A0AAP5I711_9CYAN</name>
<feature type="transmembrane region" description="Helical" evidence="5">
    <location>
        <begin position="272"/>
        <end position="294"/>
    </location>
</feature>